<dbReference type="Gene3D" id="3.30.1300.30">
    <property type="entry name" value="GSPII I/J protein-like"/>
    <property type="match status" value="2"/>
</dbReference>
<comment type="caution">
    <text evidence="1">The sequence shown here is derived from an EMBL/GenBank/DDBJ whole genome shotgun (WGS) entry which is preliminary data.</text>
</comment>
<protein>
    <submittedName>
        <fullName evidence="1">Type II secretory pathway component PulK-like protein</fullName>
    </submittedName>
</protein>
<keyword evidence="2" id="KW-1185">Reference proteome</keyword>
<proteinExistence type="predicted"/>
<dbReference type="GO" id="GO:0016020">
    <property type="term" value="C:membrane"/>
    <property type="evidence" value="ECO:0007669"/>
    <property type="project" value="InterPro"/>
</dbReference>
<dbReference type="PANTHER" id="PTHR38831:SF2">
    <property type="entry name" value="TYPE II SECRETION SYSTEM PROTEIN K"/>
    <property type="match status" value="1"/>
</dbReference>
<sequence length="295" mass="31382">MSGRTPGDEGMILVNVLMFVAIASGIVLLLISREEIALDRAIRSREAARALAIVRGGETSALVALRRDARDAPDADYASEPWGAIADSDVPIEGGRFDLAIADAEGRFNVNAVRKDDLSAQLLFAKIGRAAGFDDDQLAFAVGLIREYGPISDLRPLRYSGIPPELADRLERLATALPGSTTINLNAASPELMAVLFGDPVVAERLVATRTRQGFLSLQDLADEGVTMPPGAGLRSNTFWVRTRATIGGTAQQGATLIQRREGENGPVVVPVARWRNAAVPPEAPAFVPPRKPAG</sequence>
<name>A0A4Q2IYC9_9SPHN</name>
<dbReference type="GO" id="GO:0009306">
    <property type="term" value="P:protein secretion"/>
    <property type="evidence" value="ECO:0007669"/>
    <property type="project" value="InterPro"/>
</dbReference>
<dbReference type="InterPro" id="IPR038072">
    <property type="entry name" value="GspK_central_sf"/>
</dbReference>
<dbReference type="Gene3D" id="1.10.40.60">
    <property type="entry name" value="EpsJ-like"/>
    <property type="match status" value="2"/>
</dbReference>
<dbReference type="OrthoDB" id="7860673at2"/>
<evidence type="ECO:0000313" key="1">
    <source>
        <dbReference type="EMBL" id="RXZ34201.1"/>
    </source>
</evidence>
<dbReference type="InterPro" id="IPR045584">
    <property type="entry name" value="Pilin-like"/>
</dbReference>
<gene>
    <name evidence="1" type="ORF">EO081_00315</name>
</gene>
<dbReference type="SUPFAM" id="SSF54523">
    <property type="entry name" value="Pili subunits"/>
    <property type="match status" value="1"/>
</dbReference>
<dbReference type="PANTHER" id="PTHR38831">
    <property type="entry name" value="TYPE II SECRETION SYSTEM PROTEIN K"/>
    <property type="match status" value="1"/>
</dbReference>
<dbReference type="Proteomes" id="UP000292347">
    <property type="component" value="Unassembled WGS sequence"/>
</dbReference>
<evidence type="ECO:0000313" key="2">
    <source>
        <dbReference type="Proteomes" id="UP000292347"/>
    </source>
</evidence>
<dbReference type="EMBL" id="SDPT01000001">
    <property type="protein sequence ID" value="RXZ34201.1"/>
    <property type="molecule type" value="Genomic_DNA"/>
</dbReference>
<dbReference type="AlphaFoldDB" id="A0A4Q2IYC9"/>
<dbReference type="InterPro" id="IPR005628">
    <property type="entry name" value="GspK"/>
</dbReference>
<organism evidence="1 2">
    <name type="scientific">Sphingomonas desiccabilis</name>
    <dbReference type="NCBI Taxonomy" id="429134"/>
    <lineage>
        <taxon>Bacteria</taxon>
        <taxon>Pseudomonadati</taxon>
        <taxon>Pseudomonadota</taxon>
        <taxon>Alphaproteobacteria</taxon>
        <taxon>Sphingomonadales</taxon>
        <taxon>Sphingomonadaceae</taxon>
        <taxon>Sphingomonas</taxon>
    </lineage>
</organism>
<dbReference type="RefSeq" id="WP_129340001.1">
    <property type="nucleotide sequence ID" value="NZ_JACIDD010000001.1"/>
</dbReference>
<accession>A0A4Q2IYC9</accession>
<reference evidence="1 2" key="1">
    <citation type="submission" date="2019-01" db="EMBL/GenBank/DDBJ databases">
        <title>Sphingomonas mucosissima sp. nov. and Sphingomonas desiccabilis sp. nov., from biological soil crusts in the Colorado Plateau, USA.</title>
        <authorList>
            <person name="Zhu D."/>
        </authorList>
    </citation>
    <scope>NUCLEOTIDE SEQUENCE [LARGE SCALE GENOMIC DNA]</scope>
    <source>
        <strain evidence="1 2">CP1D</strain>
    </source>
</reference>